<dbReference type="NCBIfam" id="TIGR03243">
    <property type="entry name" value="arg_catab_AOST"/>
    <property type="match status" value="1"/>
</dbReference>
<protein>
    <recommendedName>
        <fullName evidence="4">Arginine N-succinyltransferase</fullName>
        <ecNumber evidence="4">2.3.1.109</ecNumber>
    </recommendedName>
</protein>
<dbReference type="Gene3D" id="3.40.630.30">
    <property type="match status" value="1"/>
</dbReference>
<accession>A0ABP7NBN2</accession>
<keyword evidence="6" id="KW-1185">Reference proteome</keyword>
<evidence type="ECO:0000256" key="4">
    <source>
        <dbReference type="NCBIfam" id="TIGR03244"/>
    </source>
</evidence>
<evidence type="ECO:0000256" key="2">
    <source>
        <dbReference type="ARBA" id="ARBA00022679"/>
    </source>
</evidence>
<dbReference type="NCBIfam" id="TIGR03244">
    <property type="entry name" value="arg_catab_AstA"/>
    <property type="match status" value="1"/>
</dbReference>
<dbReference type="RefSeq" id="WP_344800690.1">
    <property type="nucleotide sequence ID" value="NZ_BAABBN010000017.1"/>
</dbReference>
<sequence length="349" mass="39589">MIVRPIQTSDLDALYALAQSVGVGMNSLPADKAYLAKKIDRAVQSFNLSLPKEQASYLFVLADDQDRALGVCGIEASIGWDEPWYTYRISQMVHACQDINIYSNTPTLFLTNDQIGYSELCSLLLHPDARGRKNGPLLSRARFMFIRQFRELFARKIFAEMRGFNDEQGQSPFWDNLGRKFFNMEFDRIDFLTGRGQRSVIAELMPKYPVYSHLLSESARACFGKVHPNTQPALEMLKQEGLRFENYIAIFDGGPVMEAYIDDLRLIKDSIVFTAEALITDNADEQPPILLSNQSLEDFRTTLSFQYRIEGNSIQLPAQVLDALNLQDNQVTVASLYARDQSQLFTMTG</sequence>
<evidence type="ECO:0000256" key="3">
    <source>
        <dbReference type="ARBA" id="ARBA00023315"/>
    </source>
</evidence>
<comment type="caution">
    <text evidence="5">The sequence shown here is derived from an EMBL/GenBank/DDBJ whole genome shotgun (WGS) entry which is preliminary data.</text>
</comment>
<keyword evidence="1" id="KW-0056">Arginine metabolism</keyword>
<evidence type="ECO:0000313" key="5">
    <source>
        <dbReference type="EMBL" id="GAA3942259.1"/>
    </source>
</evidence>
<evidence type="ECO:0000256" key="1">
    <source>
        <dbReference type="ARBA" id="ARBA00022503"/>
    </source>
</evidence>
<proteinExistence type="predicted"/>
<dbReference type="Proteomes" id="UP001501565">
    <property type="component" value="Unassembled WGS sequence"/>
</dbReference>
<dbReference type="PANTHER" id="PTHR30420">
    <property type="entry name" value="N-SUCCINYLARGININE DIHYDROLASE"/>
    <property type="match status" value="1"/>
</dbReference>
<dbReference type="EMBL" id="BAABBN010000017">
    <property type="protein sequence ID" value="GAA3942259.1"/>
    <property type="molecule type" value="Genomic_DNA"/>
</dbReference>
<reference evidence="6" key="1">
    <citation type="journal article" date="2019" name="Int. J. Syst. Evol. Microbiol.">
        <title>The Global Catalogue of Microorganisms (GCM) 10K type strain sequencing project: providing services to taxonomists for standard genome sequencing and annotation.</title>
        <authorList>
            <consortium name="The Broad Institute Genomics Platform"/>
            <consortium name="The Broad Institute Genome Sequencing Center for Infectious Disease"/>
            <person name="Wu L."/>
            <person name="Ma J."/>
        </authorList>
    </citation>
    <scope>NUCLEOTIDE SEQUENCE [LARGE SCALE GENOMIC DNA]</scope>
    <source>
        <strain evidence="6">JCM 17551</strain>
    </source>
</reference>
<keyword evidence="2" id="KW-0808">Transferase</keyword>
<name>A0ABP7NBN2_9GAMM</name>
<dbReference type="InterPro" id="IPR016181">
    <property type="entry name" value="Acyl_CoA_acyltransferase"/>
</dbReference>
<evidence type="ECO:0000313" key="6">
    <source>
        <dbReference type="Proteomes" id="UP001501565"/>
    </source>
</evidence>
<keyword evidence="3" id="KW-0012">Acyltransferase</keyword>
<dbReference type="InterPro" id="IPR017650">
    <property type="entry name" value="Arginine_N-succinylTrfase"/>
</dbReference>
<gene>
    <name evidence="5" type="primary">astA_2</name>
    <name evidence="5" type="ORF">GCM10022277_42620</name>
</gene>
<dbReference type="SUPFAM" id="SSF55729">
    <property type="entry name" value="Acyl-CoA N-acyltransferases (Nat)"/>
    <property type="match status" value="1"/>
</dbReference>
<organism evidence="5 6">
    <name type="scientific">Litoribacillus peritrichatus</name>
    <dbReference type="NCBI Taxonomy" id="718191"/>
    <lineage>
        <taxon>Bacteria</taxon>
        <taxon>Pseudomonadati</taxon>
        <taxon>Pseudomonadota</taxon>
        <taxon>Gammaproteobacteria</taxon>
        <taxon>Oceanospirillales</taxon>
        <taxon>Oceanospirillaceae</taxon>
        <taxon>Litoribacillus</taxon>
    </lineage>
</organism>
<dbReference type="Pfam" id="PF04958">
    <property type="entry name" value="AstA"/>
    <property type="match status" value="1"/>
</dbReference>
<dbReference type="EC" id="2.3.1.109" evidence="4"/>
<dbReference type="InterPro" id="IPR007041">
    <property type="entry name" value="Arg_succinylTrfase_AstA/AruG"/>
</dbReference>
<dbReference type="PANTHER" id="PTHR30420:SF1">
    <property type="entry name" value="ARGININE N-SUCCINYLTRANSFERASE"/>
    <property type="match status" value="1"/>
</dbReference>